<evidence type="ECO:0000313" key="2">
    <source>
        <dbReference type="Proteomes" id="UP000252586"/>
    </source>
</evidence>
<name>A0A366DF47_9NOCA</name>
<protein>
    <submittedName>
        <fullName evidence="1">Uncharacterized protein</fullName>
    </submittedName>
</protein>
<accession>A0A366DF47</accession>
<organism evidence="1 2">
    <name type="scientific">Nocardia puris</name>
    <dbReference type="NCBI Taxonomy" id="208602"/>
    <lineage>
        <taxon>Bacteria</taxon>
        <taxon>Bacillati</taxon>
        <taxon>Actinomycetota</taxon>
        <taxon>Actinomycetes</taxon>
        <taxon>Mycobacteriales</taxon>
        <taxon>Nocardiaceae</taxon>
        <taxon>Nocardia</taxon>
    </lineage>
</organism>
<dbReference type="AlphaFoldDB" id="A0A366DF47"/>
<dbReference type="Proteomes" id="UP000252586">
    <property type="component" value="Unassembled WGS sequence"/>
</dbReference>
<dbReference type="EMBL" id="QNRE01000010">
    <property type="protein sequence ID" value="RBO87868.1"/>
    <property type="molecule type" value="Genomic_DNA"/>
</dbReference>
<sequence>MHGQRTVVLLVANFRQDLPGSWVREVRDGNFQTNPWDGTPSQEAEFALWEDVTIHGNP</sequence>
<proteinExistence type="predicted"/>
<evidence type="ECO:0000313" key="1">
    <source>
        <dbReference type="EMBL" id="RBO87868.1"/>
    </source>
</evidence>
<keyword evidence="2" id="KW-1185">Reference proteome</keyword>
<reference evidence="1 2" key="1">
    <citation type="submission" date="2018-06" db="EMBL/GenBank/DDBJ databases">
        <title>Genomic Encyclopedia of Type Strains, Phase IV (KMG-IV): sequencing the most valuable type-strain genomes for metagenomic binning, comparative biology and taxonomic classification.</title>
        <authorList>
            <person name="Goeker M."/>
        </authorList>
    </citation>
    <scope>NUCLEOTIDE SEQUENCE [LARGE SCALE GENOMIC DNA]</scope>
    <source>
        <strain evidence="1 2">DSM 44599</strain>
    </source>
</reference>
<comment type="caution">
    <text evidence="1">The sequence shown here is derived from an EMBL/GenBank/DDBJ whole genome shotgun (WGS) entry which is preliminary data.</text>
</comment>
<gene>
    <name evidence="1" type="ORF">DFR74_110122</name>
</gene>